<dbReference type="InterPro" id="IPR007219">
    <property type="entry name" value="XnlR_reg_dom"/>
</dbReference>
<dbReference type="Proteomes" id="UP000258309">
    <property type="component" value="Unassembled WGS sequence"/>
</dbReference>
<dbReference type="InterPro" id="IPR036864">
    <property type="entry name" value="Zn2-C6_fun-type_DNA-bd_sf"/>
</dbReference>
<dbReference type="SMART" id="SM00066">
    <property type="entry name" value="GAL4"/>
    <property type="match status" value="1"/>
</dbReference>
<dbReference type="STRING" id="5539.A0A3E2HKN4"/>
<feature type="domain" description="Zn(2)-C6 fungal-type" evidence="11">
    <location>
        <begin position="47"/>
        <end position="77"/>
    </location>
</feature>
<dbReference type="InterPro" id="IPR001138">
    <property type="entry name" value="Zn2Cys6_DnaBD"/>
</dbReference>
<dbReference type="PANTHER" id="PTHR47655">
    <property type="entry name" value="QUINIC ACID UTILIZATION ACTIVATOR"/>
    <property type="match status" value="1"/>
</dbReference>
<keyword evidence="13" id="KW-1185">Reference proteome</keyword>
<dbReference type="InterPro" id="IPR052783">
    <property type="entry name" value="Metabolic/Drug-Res_Regulator"/>
</dbReference>
<dbReference type="CDD" id="cd12148">
    <property type="entry name" value="fungal_TF_MHR"/>
    <property type="match status" value="1"/>
</dbReference>
<feature type="compositionally biased region" description="Polar residues" evidence="10">
    <location>
        <begin position="717"/>
        <end position="739"/>
    </location>
</feature>
<dbReference type="EMBL" id="NCSJ02000032">
    <property type="protein sequence ID" value="RFU33621.1"/>
    <property type="molecule type" value="Genomic_DNA"/>
</dbReference>
<reference evidence="12 13" key="1">
    <citation type="submission" date="2018-05" db="EMBL/GenBank/DDBJ databases">
        <title>Draft genome sequence of Scytalidium lignicola DSM 105466, a ubiquitous saprotrophic fungus.</title>
        <authorList>
            <person name="Buettner E."/>
            <person name="Gebauer A.M."/>
            <person name="Hofrichter M."/>
            <person name="Liers C."/>
            <person name="Kellner H."/>
        </authorList>
    </citation>
    <scope>NUCLEOTIDE SEQUENCE [LARGE SCALE GENOMIC DNA]</scope>
    <source>
        <strain evidence="12 13">DSM 105466</strain>
    </source>
</reference>
<dbReference type="SMART" id="SM00906">
    <property type="entry name" value="Fungal_trans"/>
    <property type="match status" value="1"/>
</dbReference>
<dbReference type="GO" id="GO:0000981">
    <property type="term" value="F:DNA-binding transcription factor activity, RNA polymerase II-specific"/>
    <property type="evidence" value="ECO:0007669"/>
    <property type="project" value="InterPro"/>
</dbReference>
<dbReference type="GO" id="GO:0006351">
    <property type="term" value="P:DNA-templated transcription"/>
    <property type="evidence" value="ECO:0007669"/>
    <property type="project" value="InterPro"/>
</dbReference>
<evidence type="ECO:0000259" key="11">
    <source>
        <dbReference type="PROSITE" id="PS50048"/>
    </source>
</evidence>
<evidence type="ECO:0000256" key="9">
    <source>
        <dbReference type="ARBA" id="ARBA00023242"/>
    </source>
</evidence>
<feature type="non-terminal residue" evidence="12">
    <location>
        <position position="927"/>
    </location>
</feature>
<dbReference type="GO" id="GO:0003677">
    <property type="term" value="F:DNA binding"/>
    <property type="evidence" value="ECO:0007669"/>
    <property type="project" value="UniProtKB-KW"/>
</dbReference>
<dbReference type="GO" id="GO:0045944">
    <property type="term" value="P:positive regulation of transcription by RNA polymerase II"/>
    <property type="evidence" value="ECO:0007669"/>
    <property type="project" value="TreeGrafter"/>
</dbReference>
<keyword evidence="8" id="KW-0804">Transcription</keyword>
<name>A0A3E2HKN4_SCYLI</name>
<dbReference type="PROSITE" id="PS00463">
    <property type="entry name" value="ZN2_CY6_FUNGAL_1"/>
    <property type="match status" value="1"/>
</dbReference>
<keyword evidence="5" id="KW-0805">Transcription regulation</keyword>
<feature type="non-terminal residue" evidence="12">
    <location>
        <position position="1"/>
    </location>
</feature>
<dbReference type="Pfam" id="PF04082">
    <property type="entry name" value="Fungal_trans"/>
    <property type="match status" value="1"/>
</dbReference>
<dbReference type="FunFam" id="4.10.240.10:FF:000005">
    <property type="entry name" value="Quinic acid utilization activator"/>
    <property type="match status" value="1"/>
</dbReference>
<feature type="region of interest" description="Disordered" evidence="10">
    <location>
        <begin position="879"/>
        <end position="909"/>
    </location>
</feature>
<evidence type="ECO:0000256" key="2">
    <source>
        <dbReference type="ARBA" id="ARBA00022723"/>
    </source>
</evidence>
<feature type="compositionally biased region" description="Polar residues" evidence="10">
    <location>
        <begin position="791"/>
        <end position="810"/>
    </location>
</feature>
<dbReference type="PROSITE" id="PS50048">
    <property type="entry name" value="ZN2_CY6_FUNGAL_2"/>
    <property type="match status" value="1"/>
</dbReference>
<keyword evidence="4" id="KW-0672">Quinate metabolism</keyword>
<evidence type="ECO:0000256" key="5">
    <source>
        <dbReference type="ARBA" id="ARBA00023015"/>
    </source>
</evidence>
<evidence type="ECO:0000313" key="12">
    <source>
        <dbReference type="EMBL" id="RFU33621.1"/>
    </source>
</evidence>
<dbReference type="GO" id="GO:0008270">
    <property type="term" value="F:zinc ion binding"/>
    <property type="evidence" value="ECO:0007669"/>
    <property type="project" value="InterPro"/>
</dbReference>
<accession>A0A3E2HKN4</accession>
<proteinExistence type="predicted"/>
<dbReference type="PANTHER" id="PTHR47655:SF2">
    <property type="entry name" value="QUINIC ACID UTILIZATION ACTIVATOR"/>
    <property type="match status" value="1"/>
</dbReference>
<feature type="region of interest" description="Disordered" evidence="10">
    <location>
        <begin position="1"/>
        <end position="21"/>
    </location>
</feature>
<dbReference type="CDD" id="cd00067">
    <property type="entry name" value="GAL4"/>
    <property type="match status" value="1"/>
</dbReference>
<evidence type="ECO:0000256" key="7">
    <source>
        <dbReference type="ARBA" id="ARBA00023159"/>
    </source>
</evidence>
<evidence type="ECO:0000256" key="3">
    <source>
        <dbReference type="ARBA" id="ARBA00022833"/>
    </source>
</evidence>
<keyword evidence="9" id="KW-0539">Nucleus</keyword>
<evidence type="ECO:0000256" key="1">
    <source>
        <dbReference type="ARBA" id="ARBA00004123"/>
    </source>
</evidence>
<evidence type="ECO:0000256" key="8">
    <source>
        <dbReference type="ARBA" id="ARBA00023163"/>
    </source>
</evidence>
<dbReference type="OMA" id="VMELKQW"/>
<feature type="compositionally biased region" description="Polar residues" evidence="10">
    <location>
        <begin position="879"/>
        <end position="891"/>
    </location>
</feature>
<dbReference type="AlphaFoldDB" id="A0A3E2HKN4"/>
<dbReference type="OrthoDB" id="3364175at2759"/>
<feature type="region of interest" description="Disordered" evidence="10">
    <location>
        <begin position="211"/>
        <end position="233"/>
    </location>
</feature>
<keyword evidence="7" id="KW-0010">Activator</keyword>
<evidence type="ECO:0000256" key="4">
    <source>
        <dbReference type="ARBA" id="ARBA00022911"/>
    </source>
</evidence>
<evidence type="ECO:0000313" key="13">
    <source>
        <dbReference type="Proteomes" id="UP000258309"/>
    </source>
</evidence>
<sequence>MDGRQESEDGERGDELNVAKEEDLRADEALFSNSRKRLGPRKRVSQACDKCRTRKDKCDGKKPVCSNCASHGRTCTYEANVKKRGLPEGYVRGMEKLWGLTIREMKGVEDAVLLLLTGDEGALIRVWNDDGQSENLVEAWRKSQISRELERLLPVLDSGADSAKRKRVEVDETQAEKRFAIAEAKTGLPISAVDAGSRITSVYPGKDHELRRLSRSQSGVSPLGLNEGDRPQGGQIQQPTAYANGISSNIPTPGLPYPVLPPDTWQLLDIYFSYTHCWLPIVEKHHLLRTSHQYSQNGAGSSNLSAGVMAALFAALAYAKYQSFGTNMGIDADISAERRSVVEEMYSQAKSLIPDELGTYEVGHIQALLILSLTNMGLGRFSAAWYLIGQAVRISLDLGLDHREPQNMRSKSRGKNVFLGCFVLDTIISARLARPPHLTSSSVNQVGYVDEDGLEEWDPWTDCLNIRVNAWNTLRGPSTILSTFNRLLKVLQFLNDCICSSKRSRNPQVALELTERLKKLDLFQSPPFHNDVQATGDSRIPVLLPHHYHLRMVYFNTLATSQLLSHNQSKVGSNLEPCVNSAWGITDLLVKGSEAYGSTMIPPTFEYFMKTAYDVVDAVRSSIENTHIALDDWKQDLDSCLDAMDPIWPAFGPLKSSCPYQPKAQGRRESEVAFELINGSMSQAADTPQSQITQSSYKNYSAVSPWNQFLPPAATPPTMTRSTEASSTKHNQPLSTIGQPVTDRRQSITMSPGTATSFNSQKGQASPFTTEVSNVQDIWAMANRNQMPLKTSSSIGTPRQPSITAQNPVPKSSDIDNESMFNEFAALDAMQWTDNWDQSLVNLGFTNADNMNQDFYAFCREPDPLYPNTLFRQLLANETPNSQLDQRTTTGEVGRNDCGGLHSADENETLEAGQLLQALGTGGRGNG</sequence>
<gene>
    <name evidence="12" type="ORF">B7463_g2710</name>
</gene>
<evidence type="ECO:0000256" key="10">
    <source>
        <dbReference type="SAM" id="MobiDB-lite"/>
    </source>
</evidence>
<dbReference type="Pfam" id="PF00172">
    <property type="entry name" value="Zn_clus"/>
    <property type="match status" value="1"/>
</dbReference>
<organism evidence="12 13">
    <name type="scientific">Scytalidium lignicola</name>
    <name type="common">Hyphomycete</name>
    <dbReference type="NCBI Taxonomy" id="5539"/>
    <lineage>
        <taxon>Eukaryota</taxon>
        <taxon>Fungi</taxon>
        <taxon>Dikarya</taxon>
        <taxon>Ascomycota</taxon>
        <taxon>Pezizomycotina</taxon>
        <taxon>Leotiomycetes</taxon>
        <taxon>Leotiomycetes incertae sedis</taxon>
        <taxon>Scytalidium</taxon>
    </lineage>
</organism>
<protein>
    <recommendedName>
        <fullName evidence="11">Zn(2)-C6 fungal-type domain-containing protein</fullName>
    </recommendedName>
</protein>
<keyword evidence="3" id="KW-0862">Zinc</keyword>
<feature type="region of interest" description="Disordered" evidence="10">
    <location>
        <begin position="716"/>
        <end position="748"/>
    </location>
</feature>
<comment type="subcellular location">
    <subcellularLocation>
        <location evidence="1">Nucleus</location>
    </subcellularLocation>
</comment>
<dbReference type="GO" id="GO:0005634">
    <property type="term" value="C:nucleus"/>
    <property type="evidence" value="ECO:0007669"/>
    <property type="project" value="UniProtKB-SubCell"/>
</dbReference>
<keyword evidence="6" id="KW-0238">DNA-binding</keyword>
<keyword evidence="2" id="KW-0479">Metal-binding</keyword>
<dbReference type="SUPFAM" id="SSF57701">
    <property type="entry name" value="Zn2/Cys6 DNA-binding domain"/>
    <property type="match status" value="1"/>
</dbReference>
<evidence type="ECO:0000256" key="6">
    <source>
        <dbReference type="ARBA" id="ARBA00023125"/>
    </source>
</evidence>
<feature type="region of interest" description="Disordered" evidence="10">
    <location>
        <begin position="791"/>
        <end position="814"/>
    </location>
</feature>
<comment type="caution">
    <text evidence="12">The sequence shown here is derived from an EMBL/GenBank/DDBJ whole genome shotgun (WGS) entry which is preliminary data.</text>
</comment>
<dbReference type="Gene3D" id="4.10.240.10">
    <property type="entry name" value="Zn(2)-C6 fungal-type DNA-binding domain"/>
    <property type="match status" value="1"/>
</dbReference>